<comment type="caution">
    <text evidence="2">The sequence shown here is derived from an EMBL/GenBank/DDBJ whole genome shotgun (WGS) entry which is preliminary data.</text>
</comment>
<sequence>MDQGTIRSFKVNYRRQLIFKPVDAIYEGSTLPTINVLDSMRMTKRGKDGRKNGCKEEKEFNEEESKSIKKDAEETVTPQMKC</sequence>
<feature type="compositionally biased region" description="Basic and acidic residues" evidence="1">
    <location>
        <begin position="45"/>
        <end position="73"/>
    </location>
</feature>
<evidence type="ECO:0000313" key="2">
    <source>
        <dbReference type="EMBL" id="GBN23655.1"/>
    </source>
</evidence>
<keyword evidence="3" id="KW-1185">Reference proteome</keyword>
<reference evidence="2 3" key="1">
    <citation type="journal article" date="2019" name="Sci. Rep.">
        <title>Orb-weaving spider Araneus ventricosus genome elucidates the spidroin gene catalogue.</title>
        <authorList>
            <person name="Kono N."/>
            <person name="Nakamura H."/>
            <person name="Ohtoshi R."/>
            <person name="Moran D.A.P."/>
            <person name="Shinohara A."/>
            <person name="Yoshida Y."/>
            <person name="Fujiwara M."/>
            <person name="Mori M."/>
            <person name="Tomita M."/>
            <person name="Arakawa K."/>
        </authorList>
    </citation>
    <scope>NUCLEOTIDE SEQUENCE [LARGE SCALE GENOMIC DNA]</scope>
</reference>
<proteinExistence type="predicted"/>
<dbReference type="OrthoDB" id="162969at2759"/>
<gene>
    <name evidence="2" type="ORF">AVEN_61435_1</name>
</gene>
<dbReference type="AlphaFoldDB" id="A0A4Y2M956"/>
<organism evidence="2 3">
    <name type="scientific">Araneus ventricosus</name>
    <name type="common">Orbweaver spider</name>
    <name type="synonym">Epeira ventricosa</name>
    <dbReference type="NCBI Taxonomy" id="182803"/>
    <lineage>
        <taxon>Eukaryota</taxon>
        <taxon>Metazoa</taxon>
        <taxon>Ecdysozoa</taxon>
        <taxon>Arthropoda</taxon>
        <taxon>Chelicerata</taxon>
        <taxon>Arachnida</taxon>
        <taxon>Araneae</taxon>
        <taxon>Araneomorphae</taxon>
        <taxon>Entelegynae</taxon>
        <taxon>Araneoidea</taxon>
        <taxon>Araneidae</taxon>
        <taxon>Araneus</taxon>
    </lineage>
</organism>
<dbReference type="Proteomes" id="UP000499080">
    <property type="component" value="Unassembled WGS sequence"/>
</dbReference>
<protein>
    <submittedName>
        <fullName evidence="2">Uncharacterized protein</fullName>
    </submittedName>
</protein>
<feature type="region of interest" description="Disordered" evidence="1">
    <location>
        <begin position="44"/>
        <end position="82"/>
    </location>
</feature>
<name>A0A4Y2M956_ARAVE</name>
<dbReference type="EMBL" id="BGPR01007023">
    <property type="protein sequence ID" value="GBN23655.1"/>
    <property type="molecule type" value="Genomic_DNA"/>
</dbReference>
<evidence type="ECO:0000313" key="3">
    <source>
        <dbReference type="Proteomes" id="UP000499080"/>
    </source>
</evidence>
<accession>A0A4Y2M956</accession>
<evidence type="ECO:0000256" key="1">
    <source>
        <dbReference type="SAM" id="MobiDB-lite"/>
    </source>
</evidence>